<dbReference type="GO" id="GO:0071949">
    <property type="term" value="F:FAD binding"/>
    <property type="evidence" value="ECO:0007669"/>
    <property type="project" value="InterPro"/>
</dbReference>
<organism evidence="4 5">
    <name type="scientific">Clostridium innocuum</name>
    <dbReference type="NCBI Taxonomy" id="1522"/>
    <lineage>
        <taxon>Bacteria</taxon>
        <taxon>Bacillati</taxon>
        <taxon>Bacillota</taxon>
        <taxon>Clostridia</taxon>
        <taxon>Eubacteriales</taxon>
        <taxon>Clostridiaceae</taxon>
        <taxon>Clostridium</taxon>
    </lineage>
</organism>
<dbReference type="RefSeq" id="WP_044904093.1">
    <property type="nucleotide sequence ID" value="NZ_JQIF01000016.1"/>
</dbReference>
<dbReference type="PANTHER" id="PTHR42659:SF9">
    <property type="entry name" value="XANTHINE DEHYDROGENASE FAD-BINDING SUBUNIT XDHB-RELATED"/>
    <property type="match status" value="1"/>
</dbReference>
<dbReference type="GO" id="GO:0016491">
    <property type="term" value="F:oxidoreductase activity"/>
    <property type="evidence" value="ECO:0007669"/>
    <property type="project" value="UniProtKB-KW"/>
</dbReference>
<dbReference type="SUPFAM" id="SSF56176">
    <property type="entry name" value="FAD-binding/transporter-associated domain-like"/>
    <property type="match status" value="1"/>
</dbReference>
<dbReference type="PANTHER" id="PTHR42659">
    <property type="entry name" value="XANTHINE DEHYDROGENASE SUBUNIT C-RELATED"/>
    <property type="match status" value="1"/>
</dbReference>
<dbReference type="InterPro" id="IPR016169">
    <property type="entry name" value="FAD-bd_PCMH_sub2"/>
</dbReference>
<keyword evidence="1" id="KW-0285">Flavoprotein</keyword>
<gene>
    <name evidence="4" type="ORF">CIAN88_03615</name>
</gene>
<evidence type="ECO:0000313" key="4">
    <source>
        <dbReference type="EMBL" id="KGJ54437.1"/>
    </source>
</evidence>
<name>A0A099IB82_CLOIN</name>
<dbReference type="InterPro" id="IPR036318">
    <property type="entry name" value="FAD-bd_PCMH-like_sf"/>
</dbReference>
<dbReference type="SMART" id="SM01092">
    <property type="entry name" value="CO_deh_flav_C"/>
    <property type="match status" value="1"/>
</dbReference>
<dbReference type="InterPro" id="IPR036683">
    <property type="entry name" value="CO_DH_flav_C_dom_sf"/>
</dbReference>
<feature type="domain" description="FAD-binding PCMH-type" evidence="3">
    <location>
        <begin position="1"/>
        <end position="163"/>
    </location>
</feature>
<reference evidence="4 5" key="1">
    <citation type="submission" date="2014-08" db="EMBL/GenBank/DDBJ databases">
        <title>Clostridium innocuum, an unnegligible vancomycin-resistant pathogen causing extra-intestinal infections.</title>
        <authorList>
            <person name="Feng Y."/>
            <person name="Chiu C.-H."/>
        </authorList>
    </citation>
    <scope>NUCLEOTIDE SEQUENCE [LARGE SCALE GENOMIC DNA]</scope>
    <source>
        <strain evidence="4 5">AN88</strain>
    </source>
</reference>
<dbReference type="SUPFAM" id="SSF55447">
    <property type="entry name" value="CO dehydrogenase flavoprotein C-terminal domain-like"/>
    <property type="match status" value="1"/>
</dbReference>
<dbReference type="InterPro" id="IPR005107">
    <property type="entry name" value="CO_DH_flav_C"/>
</dbReference>
<protein>
    <submittedName>
        <fullName evidence="4">4-hydroxybenzoyl-CoA reductase</fullName>
    </submittedName>
</protein>
<dbReference type="Gene3D" id="3.30.465.10">
    <property type="match status" value="1"/>
</dbReference>
<accession>A0A099IB82</accession>
<evidence type="ECO:0000256" key="2">
    <source>
        <dbReference type="ARBA" id="ARBA00023002"/>
    </source>
</evidence>
<dbReference type="AlphaFoldDB" id="A0A099IB82"/>
<dbReference type="InterPro" id="IPR051312">
    <property type="entry name" value="Diverse_Substr_Oxidored"/>
</dbReference>
<keyword evidence="2" id="KW-0560">Oxidoreductase</keyword>
<dbReference type="PROSITE" id="PS51387">
    <property type="entry name" value="FAD_PCMH"/>
    <property type="match status" value="1"/>
</dbReference>
<sequence length="257" mass="28996">MLTIQQYCKAKSLDEAYELLQKNRMNQIIAGMLWLRMQERTIPVAIDLCDLHLDMIEEDEDSFTIGAMTSLRALETHEGLQEAFGSLLKDALKDIVGVQFRNTATLGGSLYSRFGFSDVLCALLCLDAEVILYKQGRISLQEYAAMPYERDILTHVVLKKEPVNTAFACVRRSATDLPVLNMSAAKAGESLRIVAGSRPKRAQRFTMPWSEDQEMIAKHMQACVECEDNMRGSAEYRSALIYALTMRLLKQLKEDAV</sequence>
<evidence type="ECO:0000259" key="3">
    <source>
        <dbReference type="PROSITE" id="PS51387"/>
    </source>
</evidence>
<dbReference type="InterPro" id="IPR016166">
    <property type="entry name" value="FAD-bd_PCMH"/>
</dbReference>
<dbReference type="EMBL" id="JQIF01000016">
    <property type="protein sequence ID" value="KGJ54437.1"/>
    <property type="molecule type" value="Genomic_DNA"/>
</dbReference>
<evidence type="ECO:0000256" key="1">
    <source>
        <dbReference type="ARBA" id="ARBA00022630"/>
    </source>
</evidence>
<comment type="caution">
    <text evidence="4">The sequence shown here is derived from an EMBL/GenBank/DDBJ whole genome shotgun (WGS) entry which is preliminary data.</text>
</comment>
<evidence type="ECO:0000313" key="5">
    <source>
        <dbReference type="Proteomes" id="UP000030008"/>
    </source>
</evidence>
<dbReference type="Proteomes" id="UP000030008">
    <property type="component" value="Unassembled WGS sequence"/>
</dbReference>
<dbReference type="Pfam" id="PF00941">
    <property type="entry name" value="FAD_binding_5"/>
    <property type="match status" value="1"/>
</dbReference>
<proteinExistence type="predicted"/>
<dbReference type="InterPro" id="IPR002346">
    <property type="entry name" value="Mopterin_DH_FAD-bd"/>
</dbReference>